<keyword evidence="2" id="KW-0472">Membrane</keyword>
<feature type="compositionally biased region" description="Low complexity" evidence="1">
    <location>
        <begin position="194"/>
        <end position="204"/>
    </location>
</feature>
<dbReference type="EMBL" id="JAFEJS010000016">
    <property type="protein sequence ID" value="MBT1173834.1"/>
    <property type="molecule type" value="Genomic_DNA"/>
</dbReference>
<sequence>MSDDTTKLMPVYVSDDDKTRVMPETPAPASVDETRVMPVDSGAAHDADATTVMPAADATSHESDETTVLPAAPDHAEDGTVTLPTVTPTVPADTEVMAPAIEVRSQEAEDAQATQALEQIPSDLDDFAEPAADADGRSDAEPSAANPLLDQPIMNAAYGAVPPASVPGPSAADAPDPSGMPDSASGPAVPPAPDVHAAPATPVAKPEPPKGPSVPTIVFGVLGVLLGVVGLFVGLDMDLIGDWLVTLTPQTVIAVLCAATGALLLVVALIWGIVKAVAKPKSGSAAGVE</sequence>
<keyword evidence="4" id="KW-1185">Reference proteome</keyword>
<feature type="transmembrane region" description="Helical" evidence="2">
    <location>
        <begin position="253"/>
        <end position="274"/>
    </location>
</feature>
<protein>
    <submittedName>
        <fullName evidence="3">Uncharacterized protein</fullName>
    </submittedName>
</protein>
<feature type="region of interest" description="Disordered" evidence="1">
    <location>
        <begin position="1"/>
        <end position="32"/>
    </location>
</feature>
<evidence type="ECO:0000313" key="3">
    <source>
        <dbReference type="EMBL" id="MBT1173834.1"/>
    </source>
</evidence>
<gene>
    <name evidence="3" type="ORF">JS528_10920</name>
</gene>
<proteinExistence type="predicted"/>
<dbReference type="RefSeq" id="WP_214359067.1">
    <property type="nucleotide sequence ID" value="NZ_JAFEJS010000016.1"/>
</dbReference>
<evidence type="ECO:0000256" key="1">
    <source>
        <dbReference type="SAM" id="MobiDB-lite"/>
    </source>
</evidence>
<feature type="region of interest" description="Disordered" evidence="1">
    <location>
        <begin position="160"/>
        <end position="210"/>
    </location>
</feature>
<feature type="transmembrane region" description="Helical" evidence="2">
    <location>
        <begin position="214"/>
        <end position="233"/>
    </location>
</feature>
<keyword evidence="2" id="KW-0812">Transmembrane</keyword>
<comment type="caution">
    <text evidence="3">The sequence shown here is derived from an EMBL/GenBank/DDBJ whole genome shotgun (WGS) entry which is preliminary data.</text>
</comment>
<dbReference type="Proteomes" id="UP000773064">
    <property type="component" value="Unassembled WGS sequence"/>
</dbReference>
<accession>A0ABS5USC6</accession>
<evidence type="ECO:0000256" key="2">
    <source>
        <dbReference type="SAM" id="Phobius"/>
    </source>
</evidence>
<name>A0ABS5USC6_9BIFI</name>
<organism evidence="3 4">
    <name type="scientific">Bifidobacterium santillanense</name>
    <dbReference type="NCBI Taxonomy" id="2809028"/>
    <lineage>
        <taxon>Bacteria</taxon>
        <taxon>Bacillati</taxon>
        <taxon>Actinomycetota</taxon>
        <taxon>Actinomycetes</taxon>
        <taxon>Bifidobacteriales</taxon>
        <taxon>Bifidobacteriaceae</taxon>
        <taxon>Bifidobacterium</taxon>
    </lineage>
</organism>
<feature type="region of interest" description="Disordered" evidence="1">
    <location>
        <begin position="119"/>
        <end position="147"/>
    </location>
</feature>
<reference evidence="3 4" key="1">
    <citation type="journal article" date="2021" name="Environ. Microbiol.">
        <title>Genetic insights into the dark matter of the mammalian gut microbiota through targeted genome reconstruction.</title>
        <authorList>
            <person name="Lugli G.A."/>
            <person name="Alessandri G."/>
            <person name="Milani C."/>
            <person name="Viappiani A."/>
            <person name="Fontana F."/>
            <person name="Tarracchini C."/>
            <person name="Mancabelli L."/>
            <person name="Argentini C."/>
            <person name="Ruiz L."/>
            <person name="Margolles A."/>
            <person name="van Sinderen D."/>
            <person name="Turroni F."/>
            <person name="Ventura M."/>
        </authorList>
    </citation>
    <scope>NUCLEOTIDE SEQUENCE [LARGE SCALE GENOMIC DNA]</scope>
    <source>
        <strain evidence="3 4">MA2</strain>
    </source>
</reference>
<evidence type="ECO:0000313" key="4">
    <source>
        <dbReference type="Proteomes" id="UP000773064"/>
    </source>
</evidence>
<keyword evidence="2" id="KW-1133">Transmembrane helix</keyword>
<feature type="compositionally biased region" description="Low complexity" evidence="1">
    <location>
        <begin position="160"/>
        <end position="187"/>
    </location>
</feature>